<name>A0ABN9M2H2_9NEOB</name>
<feature type="region of interest" description="Disordered" evidence="1">
    <location>
        <begin position="107"/>
        <end position="132"/>
    </location>
</feature>
<dbReference type="PANTHER" id="PTHR24637:SF428">
    <property type="entry name" value="SCAVENGER RECEPTOR CLASS A MEMBER 3"/>
    <property type="match status" value="1"/>
</dbReference>
<dbReference type="Pfam" id="PF01391">
    <property type="entry name" value="Collagen"/>
    <property type="match status" value="1"/>
</dbReference>
<reference evidence="2" key="1">
    <citation type="submission" date="2023-07" db="EMBL/GenBank/DDBJ databases">
        <authorList>
            <person name="Stuckert A."/>
        </authorList>
    </citation>
    <scope>NUCLEOTIDE SEQUENCE</scope>
</reference>
<comment type="caution">
    <text evidence="2">The sequence shown here is derived from an EMBL/GenBank/DDBJ whole genome shotgun (WGS) entry which is preliminary data.</text>
</comment>
<dbReference type="PANTHER" id="PTHR24637">
    <property type="entry name" value="COLLAGEN"/>
    <property type="match status" value="1"/>
</dbReference>
<evidence type="ECO:0000313" key="3">
    <source>
        <dbReference type="Proteomes" id="UP001176940"/>
    </source>
</evidence>
<keyword evidence="3" id="KW-1185">Reference proteome</keyword>
<feature type="region of interest" description="Disordered" evidence="1">
    <location>
        <begin position="296"/>
        <end position="328"/>
    </location>
</feature>
<feature type="compositionally biased region" description="Polar residues" evidence="1">
    <location>
        <begin position="56"/>
        <end position="66"/>
    </location>
</feature>
<sequence>MKKYTDICAAYNIRSFFLQFYNKCTSGDIQQLLIARNAQAAYDYCEHYSPDCDSALLNSPQAQDPNTRQDDPAQTTEPVMTPEPTVLEQSPDYTVSPIGEDVYEVWEEEPTQEVPPNPQEKENAPSTDVKGSDSFIEEYVIGEEEIPTVGLDYEYVYKDYHEGSESTHLGPVLSAETPESGGAISGPRGLKGDKGEAAHMESGSLVEGPPGPEGPAGHSGPPGIQGHPGPVGDPGERGPPGRHGLAGANGLPGQPGSSVMLPFRFGASGGDKGPIVSAQEAQAAAILQQARLALRGGAGPMGYTGRSGPLGPPGNNGLKGEQGDLGPQ</sequence>
<proteinExistence type="predicted"/>
<dbReference type="InterPro" id="IPR008160">
    <property type="entry name" value="Collagen"/>
</dbReference>
<accession>A0ABN9M2H2</accession>
<feature type="region of interest" description="Disordered" evidence="1">
    <location>
        <begin position="56"/>
        <end position="94"/>
    </location>
</feature>
<protein>
    <submittedName>
        <fullName evidence="2">Uncharacterized protein</fullName>
    </submittedName>
</protein>
<dbReference type="EMBL" id="CAUEEQ010043406">
    <property type="protein sequence ID" value="CAJ0957266.1"/>
    <property type="molecule type" value="Genomic_DNA"/>
</dbReference>
<organism evidence="2 3">
    <name type="scientific">Ranitomeya imitator</name>
    <name type="common">mimic poison frog</name>
    <dbReference type="NCBI Taxonomy" id="111125"/>
    <lineage>
        <taxon>Eukaryota</taxon>
        <taxon>Metazoa</taxon>
        <taxon>Chordata</taxon>
        <taxon>Craniata</taxon>
        <taxon>Vertebrata</taxon>
        <taxon>Euteleostomi</taxon>
        <taxon>Amphibia</taxon>
        <taxon>Batrachia</taxon>
        <taxon>Anura</taxon>
        <taxon>Neobatrachia</taxon>
        <taxon>Hyloidea</taxon>
        <taxon>Dendrobatidae</taxon>
        <taxon>Dendrobatinae</taxon>
        <taxon>Ranitomeya</taxon>
    </lineage>
</organism>
<evidence type="ECO:0000256" key="1">
    <source>
        <dbReference type="SAM" id="MobiDB-lite"/>
    </source>
</evidence>
<feature type="compositionally biased region" description="Basic and acidic residues" evidence="1">
    <location>
        <begin position="190"/>
        <end position="199"/>
    </location>
</feature>
<dbReference type="Proteomes" id="UP001176940">
    <property type="component" value="Unassembled WGS sequence"/>
</dbReference>
<gene>
    <name evidence="2" type="ORF">RIMI_LOCUS15866757</name>
</gene>
<feature type="compositionally biased region" description="Low complexity" evidence="1">
    <location>
        <begin position="75"/>
        <end position="86"/>
    </location>
</feature>
<evidence type="ECO:0000313" key="2">
    <source>
        <dbReference type="EMBL" id="CAJ0957266.1"/>
    </source>
</evidence>
<feature type="region of interest" description="Disordered" evidence="1">
    <location>
        <begin position="167"/>
        <end position="261"/>
    </location>
</feature>
<feature type="non-terminal residue" evidence="2">
    <location>
        <position position="328"/>
    </location>
</feature>